<feature type="domain" description="DUF418" evidence="2">
    <location>
        <begin position="216"/>
        <end position="354"/>
    </location>
</feature>
<evidence type="ECO:0000313" key="5">
    <source>
        <dbReference type="Proteomes" id="UP000031202"/>
    </source>
</evidence>
<protein>
    <submittedName>
        <fullName evidence="4">Acyltransferase</fullName>
    </submittedName>
</protein>
<feature type="transmembrane region" description="Helical" evidence="1">
    <location>
        <begin position="21"/>
        <end position="40"/>
    </location>
</feature>
<dbReference type="PANTHER" id="PTHR30590:SF3">
    <property type="entry name" value="HYPOTHETICAL MEMBRANE SPANNING PROTEIN"/>
    <property type="match status" value="1"/>
</dbReference>
<dbReference type="EMBL" id="JWSZ01000017">
    <property type="protein sequence ID" value="KIC56501.1"/>
    <property type="molecule type" value="Genomic_DNA"/>
</dbReference>
<feature type="transmembrane region" description="Helical" evidence="1">
    <location>
        <begin position="207"/>
        <end position="231"/>
    </location>
</feature>
<dbReference type="PANTHER" id="PTHR30590">
    <property type="entry name" value="INNER MEMBRANE PROTEIN"/>
    <property type="match status" value="1"/>
</dbReference>
<evidence type="ECO:0000259" key="2">
    <source>
        <dbReference type="Pfam" id="PF04235"/>
    </source>
</evidence>
<feature type="transmembrane region" description="Helical" evidence="1">
    <location>
        <begin position="144"/>
        <end position="162"/>
    </location>
</feature>
<feature type="transmembrane region" description="Helical" evidence="1">
    <location>
        <begin position="120"/>
        <end position="137"/>
    </location>
</feature>
<feature type="transmembrane region" description="Helical" evidence="1">
    <location>
        <begin position="182"/>
        <end position="200"/>
    </location>
</feature>
<evidence type="ECO:0000259" key="3">
    <source>
        <dbReference type="Pfam" id="PF07786"/>
    </source>
</evidence>
<dbReference type="Pfam" id="PF07786">
    <property type="entry name" value="HGSNAT_cat"/>
    <property type="match status" value="1"/>
</dbReference>
<keyword evidence="1" id="KW-0812">Transmembrane</keyword>
<feature type="transmembrane region" description="Helical" evidence="1">
    <location>
        <begin position="98"/>
        <end position="114"/>
    </location>
</feature>
<evidence type="ECO:0000256" key="1">
    <source>
        <dbReference type="SAM" id="Phobius"/>
    </source>
</evidence>
<evidence type="ECO:0000313" key="4">
    <source>
        <dbReference type="EMBL" id="KIC56501.1"/>
    </source>
</evidence>
<dbReference type="Pfam" id="PF04235">
    <property type="entry name" value="DUF418"/>
    <property type="match status" value="1"/>
</dbReference>
<dbReference type="RefSeq" id="WP_039416648.1">
    <property type="nucleotide sequence ID" value="NZ_JWSZ01000017.1"/>
</dbReference>
<dbReference type="InterPro" id="IPR007349">
    <property type="entry name" value="DUF418"/>
</dbReference>
<dbReference type="InterPro" id="IPR052529">
    <property type="entry name" value="Bact_Transport_Assoc"/>
</dbReference>
<comment type="caution">
    <text evidence="4">The sequence shown here is derived from an EMBL/GenBank/DDBJ whole genome shotgun (WGS) entry which is preliminary data.</text>
</comment>
<organism evidence="4 5">
    <name type="scientific">Microbacterium hominis</name>
    <dbReference type="NCBI Taxonomy" id="162426"/>
    <lineage>
        <taxon>Bacteria</taxon>
        <taxon>Bacillati</taxon>
        <taxon>Actinomycetota</taxon>
        <taxon>Actinomycetes</taxon>
        <taxon>Micrococcales</taxon>
        <taxon>Microbacteriaceae</taxon>
        <taxon>Microbacterium</taxon>
    </lineage>
</organism>
<keyword evidence="4" id="KW-0808">Transferase</keyword>
<gene>
    <name evidence="4" type="ORF">RM52_12790</name>
</gene>
<keyword evidence="1" id="KW-1133">Transmembrane helix</keyword>
<dbReference type="GO" id="GO:0016746">
    <property type="term" value="F:acyltransferase activity"/>
    <property type="evidence" value="ECO:0007669"/>
    <property type="project" value="UniProtKB-KW"/>
</dbReference>
<name>A0A0B4CQ24_9MICO</name>
<feature type="transmembrane region" description="Helical" evidence="1">
    <location>
        <begin position="60"/>
        <end position="77"/>
    </location>
</feature>
<keyword evidence="1" id="KW-0472">Membrane</keyword>
<proteinExistence type="predicted"/>
<sequence length="362" mass="37278">MTALRPLRARTLDDAGRLAGVDLARGLAVFGMFAAHLLVIPHVDAAQPATWVDLVNGRSSILFATLAGVSIALMSGARASAGSSPASGRTLVVARRRLVVRAVIIWGIGMLLNATGVPVYVILPAYGILFLLAVPLLRLSASTLWVLAAVVGVGAPWLLPLADRVLVAAGPVGGDLVLLLGWHYPFLLWAAFLIAGLAAARSDLRSLRTLVALVVGGAACAIAAAAASTVIDIDEDSYLGRVLADGAHSGGVLEAVGSGGFALAVVGLCLLICRTPARIVLLPARAVGSMPLTAYVGQIAAWAVWASLALGDVADLSGFRALQPFWPFVAATLVFCTVWALLLGRGPLERAVAYATRIVIPG</sequence>
<feature type="domain" description="Heparan-alpha-glucosaminide N-acetyltransferase catalytic" evidence="3">
    <location>
        <begin position="17"/>
        <end position="201"/>
    </location>
</feature>
<keyword evidence="4" id="KW-0012">Acyltransferase</keyword>
<dbReference type="Proteomes" id="UP000031202">
    <property type="component" value="Unassembled WGS sequence"/>
</dbReference>
<feature type="transmembrane region" description="Helical" evidence="1">
    <location>
        <begin position="285"/>
        <end position="305"/>
    </location>
</feature>
<feature type="transmembrane region" description="Helical" evidence="1">
    <location>
        <begin position="325"/>
        <end position="344"/>
    </location>
</feature>
<reference evidence="4 5" key="1">
    <citation type="submission" date="2014-12" db="EMBL/GenBank/DDBJ databases">
        <title>Genome sequencing of Microbacterium hominis TPW29.</title>
        <authorList>
            <person name="Tan P.W."/>
            <person name="Chan K.-G."/>
        </authorList>
    </citation>
    <scope>NUCLEOTIDE SEQUENCE [LARGE SCALE GENOMIC DNA]</scope>
    <source>
        <strain evidence="4 5">TPW29</strain>
    </source>
</reference>
<accession>A0A0B4CQ24</accession>
<dbReference type="InterPro" id="IPR012429">
    <property type="entry name" value="HGSNAT_cat"/>
</dbReference>
<dbReference type="AlphaFoldDB" id="A0A0B4CQ24"/>
<feature type="transmembrane region" description="Helical" evidence="1">
    <location>
        <begin position="251"/>
        <end position="273"/>
    </location>
</feature>